<keyword evidence="3" id="KW-0106">Calcium</keyword>
<dbReference type="PANTHER" id="PTHR23104">
    <property type="entry name" value="MULTIPLE COAGULATION FACTOR DEFICIENCY PROTEIN 2 NEURAL STEM CELL DERIVED NEURONAL SURVIVAL PROTEIN"/>
    <property type="match status" value="1"/>
</dbReference>
<evidence type="ECO:0000313" key="5">
    <source>
        <dbReference type="Proteomes" id="UP001054837"/>
    </source>
</evidence>
<organism evidence="4 5">
    <name type="scientific">Caerostris darwini</name>
    <dbReference type="NCBI Taxonomy" id="1538125"/>
    <lineage>
        <taxon>Eukaryota</taxon>
        <taxon>Metazoa</taxon>
        <taxon>Ecdysozoa</taxon>
        <taxon>Arthropoda</taxon>
        <taxon>Chelicerata</taxon>
        <taxon>Arachnida</taxon>
        <taxon>Araneae</taxon>
        <taxon>Araneomorphae</taxon>
        <taxon>Entelegynae</taxon>
        <taxon>Araneoidea</taxon>
        <taxon>Araneidae</taxon>
        <taxon>Caerostris</taxon>
    </lineage>
</organism>
<comment type="caution">
    <text evidence="4">The sequence shown here is derived from an EMBL/GenBank/DDBJ whole genome shotgun (WGS) entry which is preliminary data.</text>
</comment>
<protein>
    <submittedName>
        <fullName evidence="4">Uncharacterized protein</fullName>
    </submittedName>
</protein>
<dbReference type="Gene3D" id="1.10.238.10">
    <property type="entry name" value="EF-hand"/>
    <property type="match status" value="1"/>
</dbReference>
<dbReference type="InterPro" id="IPR011992">
    <property type="entry name" value="EF-hand-dom_pair"/>
</dbReference>
<gene>
    <name evidence="4" type="ORF">CDAR_397151</name>
</gene>
<sequence>MIVIPVSDSRLHLTRNRDSAEKKHKREHISMKEVKFVNEEITDFLYFSHHDLDGNQKLDGIELWKAVIDMNSFDYPGHIFTDEALNAFADGLLKVEDLNNDGYIDYVEYRHTRVIPIILKNINSTKNMPFLLC</sequence>
<dbReference type="PROSITE" id="PS00018">
    <property type="entry name" value="EF_HAND_1"/>
    <property type="match status" value="1"/>
</dbReference>
<keyword evidence="1" id="KW-0732">Signal</keyword>
<reference evidence="4 5" key="1">
    <citation type="submission" date="2021-06" db="EMBL/GenBank/DDBJ databases">
        <title>Caerostris darwini draft genome.</title>
        <authorList>
            <person name="Kono N."/>
            <person name="Arakawa K."/>
        </authorList>
    </citation>
    <scope>NUCLEOTIDE SEQUENCE [LARGE SCALE GENOMIC DNA]</scope>
</reference>
<evidence type="ECO:0000256" key="1">
    <source>
        <dbReference type="ARBA" id="ARBA00022729"/>
    </source>
</evidence>
<dbReference type="SUPFAM" id="SSF47473">
    <property type="entry name" value="EF-hand"/>
    <property type="match status" value="1"/>
</dbReference>
<evidence type="ECO:0000256" key="3">
    <source>
        <dbReference type="ARBA" id="ARBA00022837"/>
    </source>
</evidence>
<dbReference type="AlphaFoldDB" id="A0AAV4Q8I2"/>
<keyword evidence="2" id="KW-0677">Repeat</keyword>
<evidence type="ECO:0000313" key="4">
    <source>
        <dbReference type="EMBL" id="GIY04517.1"/>
    </source>
</evidence>
<dbReference type="PANTHER" id="PTHR23104:SF1">
    <property type="entry name" value="EF-HAND DOMAIN-CONTAINING PROTEIN"/>
    <property type="match status" value="1"/>
</dbReference>
<dbReference type="InterPro" id="IPR018247">
    <property type="entry name" value="EF_Hand_1_Ca_BS"/>
</dbReference>
<dbReference type="EMBL" id="BPLQ01003932">
    <property type="protein sequence ID" value="GIY04517.1"/>
    <property type="molecule type" value="Genomic_DNA"/>
</dbReference>
<dbReference type="Proteomes" id="UP001054837">
    <property type="component" value="Unassembled WGS sequence"/>
</dbReference>
<keyword evidence="5" id="KW-1185">Reference proteome</keyword>
<name>A0AAV4Q8I2_9ARAC</name>
<evidence type="ECO:0000256" key="2">
    <source>
        <dbReference type="ARBA" id="ARBA00022737"/>
    </source>
</evidence>
<dbReference type="InterPro" id="IPR052110">
    <property type="entry name" value="MCFD2-like"/>
</dbReference>
<proteinExistence type="predicted"/>
<accession>A0AAV4Q8I2</accession>